<evidence type="ECO:0000256" key="1">
    <source>
        <dbReference type="SAM" id="MobiDB-lite"/>
    </source>
</evidence>
<dbReference type="InterPro" id="IPR012551">
    <property type="entry name" value="DUF1707_SHOCT-like"/>
</dbReference>
<protein>
    <submittedName>
        <fullName evidence="3">DUF1707 domain-containing protein</fullName>
    </submittedName>
</protein>
<proteinExistence type="predicted"/>
<keyword evidence="4" id="KW-1185">Reference proteome</keyword>
<dbReference type="OrthoDB" id="4772576at2"/>
<evidence type="ECO:0000313" key="4">
    <source>
        <dbReference type="Proteomes" id="UP000272474"/>
    </source>
</evidence>
<gene>
    <name evidence="3" type="ORF">D7294_24765</name>
</gene>
<name>A0A3A9YR10_9ACTN</name>
<reference evidence="3 4" key="1">
    <citation type="journal article" date="2014" name="Int. J. Syst. Evol. Microbiol.">
        <title>Streptomyces hoynatensis sp. nov., isolated from deep marine sediment.</title>
        <authorList>
            <person name="Veyisoglu A."/>
            <person name="Sahin N."/>
        </authorList>
    </citation>
    <scope>NUCLEOTIDE SEQUENCE [LARGE SCALE GENOMIC DNA]</scope>
    <source>
        <strain evidence="3 4">KCTC 29097</strain>
    </source>
</reference>
<feature type="region of interest" description="Disordered" evidence="1">
    <location>
        <begin position="1"/>
        <end position="21"/>
    </location>
</feature>
<dbReference type="Proteomes" id="UP000272474">
    <property type="component" value="Unassembled WGS sequence"/>
</dbReference>
<organism evidence="3 4">
    <name type="scientific">Streptomyces hoynatensis</name>
    <dbReference type="NCBI Taxonomy" id="1141874"/>
    <lineage>
        <taxon>Bacteria</taxon>
        <taxon>Bacillati</taxon>
        <taxon>Actinomycetota</taxon>
        <taxon>Actinomycetes</taxon>
        <taxon>Kitasatosporales</taxon>
        <taxon>Streptomycetaceae</taxon>
        <taxon>Streptomyces</taxon>
    </lineage>
</organism>
<dbReference type="AlphaFoldDB" id="A0A3A9YR10"/>
<evidence type="ECO:0000259" key="2">
    <source>
        <dbReference type="Pfam" id="PF08044"/>
    </source>
</evidence>
<dbReference type="PANTHER" id="PTHR40763:SF4">
    <property type="entry name" value="DUF1707 DOMAIN-CONTAINING PROTEIN"/>
    <property type="match status" value="1"/>
</dbReference>
<sequence length="210" mass="22356">MADHIPEPTADGGLPGPAVPGELRASHADREAVVERLRDAAADGRIDLAELDERLERALTAKTHGELDRLTADLPTVAPPAPVKPLVLRGGMHGVRKNGRWRVPAHITAFGGLGGVKLDFTHAECPWQVVEVEANGEMAGVVLIVPVGWAVETDEMNPGLGGVRDKTVSDRTPGAPLLRLTGNGGTGGVVVRHQNRWERRRQSRSTRAAG</sequence>
<dbReference type="PANTHER" id="PTHR40763">
    <property type="entry name" value="MEMBRANE PROTEIN-RELATED"/>
    <property type="match status" value="1"/>
</dbReference>
<dbReference type="EMBL" id="RBAL01000018">
    <property type="protein sequence ID" value="RKN38385.1"/>
    <property type="molecule type" value="Genomic_DNA"/>
</dbReference>
<evidence type="ECO:0000313" key="3">
    <source>
        <dbReference type="EMBL" id="RKN38385.1"/>
    </source>
</evidence>
<dbReference type="RefSeq" id="WP_120683589.1">
    <property type="nucleotide sequence ID" value="NZ_RBAL01000018.1"/>
</dbReference>
<comment type="caution">
    <text evidence="3">The sequence shown here is derived from an EMBL/GenBank/DDBJ whole genome shotgun (WGS) entry which is preliminary data.</text>
</comment>
<accession>A0A3A9YR10</accession>
<dbReference type="Pfam" id="PF08044">
    <property type="entry name" value="DUF1707"/>
    <property type="match status" value="1"/>
</dbReference>
<feature type="domain" description="DUF1707" evidence="2">
    <location>
        <begin position="23"/>
        <end position="75"/>
    </location>
</feature>